<reference evidence="3" key="1">
    <citation type="submission" date="2025-08" db="UniProtKB">
        <authorList>
            <consortium name="RefSeq"/>
        </authorList>
    </citation>
    <scope>IDENTIFICATION</scope>
</reference>
<dbReference type="AlphaFoldDB" id="A0A6P7SES6"/>
<accession>A0A6P7SES6</accession>
<protein>
    <submittedName>
        <fullName evidence="3">Uncharacterized protein LOC115212146</fullName>
    </submittedName>
</protein>
<dbReference type="PANTHER" id="PTHR46599">
    <property type="entry name" value="PIGGYBAC TRANSPOSABLE ELEMENT-DERIVED PROTEIN 4"/>
    <property type="match status" value="1"/>
</dbReference>
<proteinExistence type="predicted"/>
<evidence type="ECO:0000259" key="1">
    <source>
        <dbReference type="Pfam" id="PF13843"/>
    </source>
</evidence>
<feature type="domain" description="PiggyBac transposable element-derived protein" evidence="1">
    <location>
        <begin position="4"/>
        <end position="115"/>
    </location>
</feature>
<dbReference type="RefSeq" id="XP_029636847.1">
    <property type="nucleotide sequence ID" value="XM_029780987.1"/>
</dbReference>
<organism evidence="2 3">
    <name type="scientific">Octopus sinensis</name>
    <name type="common">East Asian common octopus</name>
    <dbReference type="NCBI Taxonomy" id="2607531"/>
    <lineage>
        <taxon>Eukaryota</taxon>
        <taxon>Metazoa</taxon>
        <taxon>Spiralia</taxon>
        <taxon>Lophotrochozoa</taxon>
        <taxon>Mollusca</taxon>
        <taxon>Cephalopoda</taxon>
        <taxon>Coleoidea</taxon>
        <taxon>Octopodiformes</taxon>
        <taxon>Octopoda</taxon>
        <taxon>Incirrata</taxon>
        <taxon>Octopodidae</taxon>
        <taxon>Octopus</taxon>
    </lineage>
</organism>
<dbReference type="KEGG" id="osn:115212146"/>
<gene>
    <name evidence="3" type="primary">LOC115212146</name>
</gene>
<sequence length="120" mass="13775">MVGIGIQLRAGLNNDAFKPFDELLSTKTGPAIYRAPMSRNRFKELKRCITFEEMSTCAARKNGEHGKRFIQSFQINYKAAPYITIHESPLSLRGKYLFKVYMQSKPSKYGLRLMLADIHI</sequence>
<dbReference type="Proteomes" id="UP000515154">
    <property type="component" value="Linkage group LG5"/>
</dbReference>
<evidence type="ECO:0000313" key="3">
    <source>
        <dbReference type="RefSeq" id="XP_029636847.1"/>
    </source>
</evidence>
<keyword evidence="2" id="KW-1185">Reference proteome</keyword>
<dbReference type="PANTHER" id="PTHR46599:SF3">
    <property type="entry name" value="PIGGYBAC TRANSPOSABLE ELEMENT-DERIVED PROTEIN 4"/>
    <property type="match status" value="1"/>
</dbReference>
<evidence type="ECO:0000313" key="2">
    <source>
        <dbReference type="Proteomes" id="UP000515154"/>
    </source>
</evidence>
<dbReference type="InterPro" id="IPR029526">
    <property type="entry name" value="PGBD"/>
</dbReference>
<dbReference type="Pfam" id="PF13843">
    <property type="entry name" value="DDE_Tnp_1_7"/>
    <property type="match status" value="1"/>
</dbReference>
<name>A0A6P7SES6_9MOLL</name>